<evidence type="ECO:0000259" key="6">
    <source>
        <dbReference type="Pfam" id="PF18052"/>
    </source>
</evidence>
<dbReference type="Gene3D" id="3.40.50.300">
    <property type="entry name" value="P-loop containing nucleotide triphosphate hydrolases"/>
    <property type="match status" value="1"/>
</dbReference>
<dbReference type="InterPro" id="IPR041118">
    <property type="entry name" value="Rx_N"/>
</dbReference>
<name>A0A6A1WSH2_9ROSI</name>
<comment type="caution">
    <text evidence="8">The sequence shown here is derived from an EMBL/GenBank/DDBJ whole genome shotgun (WGS) entry which is preliminary data.</text>
</comment>
<dbReference type="Pfam" id="PF18052">
    <property type="entry name" value="Rx_N"/>
    <property type="match status" value="1"/>
</dbReference>
<keyword evidence="3" id="KW-0611">Plant defense</keyword>
<evidence type="ECO:0000259" key="7">
    <source>
        <dbReference type="Pfam" id="PF23559"/>
    </source>
</evidence>
<evidence type="ECO:0000313" key="9">
    <source>
        <dbReference type="Proteomes" id="UP000516437"/>
    </source>
</evidence>
<dbReference type="FunFam" id="3.40.50.300:FF:001091">
    <property type="entry name" value="Probable disease resistance protein At1g61300"/>
    <property type="match status" value="1"/>
</dbReference>
<dbReference type="EMBL" id="RXIC02000019">
    <property type="protein sequence ID" value="KAB1227603.1"/>
    <property type="molecule type" value="Genomic_DNA"/>
</dbReference>
<evidence type="ECO:0000256" key="3">
    <source>
        <dbReference type="ARBA" id="ARBA00022821"/>
    </source>
</evidence>
<dbReference type="Gene3D" id="3.80.10.10">
    <property type="entry name" value="Ribonuclease Inhibitor"/>
    <property type="match status" value="1"/>
</dbReference>
<dbReference type="GO" id="GO:0005524">
    <property type="term" value="F:ATP binding"/>
    <property type="evidence" value="ECO:0007669"/>
    <property type="project" value="UniProtKB-KW"/>
</dbReference>
<keyword evidence="1" id="KW-0677">Repeat</keyword>
<evidence type="ECO:0000256" key="1">
    <source>
        <dbReference type="ARBA" id="ARBA00022737"/>
    </source>
</evidence>
<dbReference type="Proteomes" id="UP000516437">
    <property type="component" value="Chromosome 1"/>
</dbReference>
<keyword evidence="2" id="KW-0547">Nucleotide-binding</keyword>
<dbReference type="GO" id="GO:0006952">
    <property type="term" value="P:defense response"/>
    <property type="evidence" value="ECO:0007669"/>
    <property type="project" value="UniProtKB-KW"/>
</dbReference>
<dbReference type="AlphaFoldDB" id="A0A6A1WSH2"/>
<dbReference type="SUPFAM" id="SSF52058">
    <property type="entry name" value="L domain-like"/>
    <property type="match status" value="1"/>
</dbReference>
<dbReference type="PANTHER" id="PTHR36766">
    <property type="entry name" value="PLANT BROAD-SPECTRUM MILDEW RESISTANCE PROTEIN RPW8"/>
    <property type="match status" value="1"/>
</dbReference>
<dbReference type="GO" id="GO:0051707">
    <property type="term" value="P:response to other organism"/>
    <property type="evidence" value="ECO:0007669"/>
    <property type="project" value="UniProtKB-ARBA"/>
</dbReference>
<dbReference type="InterPro" id="IPR032675">
    <property type="entry name" value="LRR_dom_sf"/>
</dbReference>
<dbReference type="InterPro" id="IPR058922">
    <property type="entry name" value="WHD_DRP"/>
</dbReference>
<keyword evidence="9" id="KW-1185">Reference proteome</keyword>
<evidence type="ECO:0000313" key="8">
    <source>
        <dbReference type="EMBL" id="KAB1227603.1"/>
    </source>
</evidence>
<dbReference type="PRINTS" id="PR00364">
    <property type="entry name" value="DISEASERSIST"/>
</dbReference>
<evidence type="ECO:0000256" key="4">
    <source>
        <dbReference type="ARBA" id="ARBA00022840"/>
    </source>
</evidence>
<dbReference type="InterPro" id="IPR042197">
    <property type="entry name" value="Apaf_helical"/>
</dbReference>
<feature type="domain" description="NB-ARC" evidence="5">
    <location>
        <begin position="152"/>
        <end position="325"/>
    </location>
</feature>
<gene>
    <name evidence="8" type="ORF">CJ030_MR1G017400</name>
</gene>
<dbReference type="GO" id="GO:0043531">
    <property type="term" value="F:ADP binding"/>
    <property type="evidence" value="ECO:0007669"/>
    <property type="project" value="InterPro"/>
</dbReference>
<dbReference type="InterPro" id="IPR027417">
    <property type="entry name" value="P-loop_NTPase"/>
</dbReference>
<accession>A0A6A1WSH2</accession>
<reference evidence="8 9" key="1">
    <citation type="journal article" date="2019" name="Plant Biotechnol. J.">
        <title>The red bayberry genome and genetic basis of sex determination.</title>
        <authorList>
            <person name="Jia H.M."/>
            <person name="Jia H.J."/>
            <person name="Cai Q.L."/>
            <person name="Wang Y."/>
            <person name="Zhao H.B."/>
            <person name="Yang W.F."/>
            <person name="Wang G.Y."/>
            <person name="Li Y.H."/>
            <person name="Zhan D.L."/>
            <person name="Shen Y.T."/>
            <person name="Niu Q.F."/>
            <person name="Chang L."/>
            <person name="Qiu J."/>
            <person name="Zhao L."/>
            <person name="Xie H.B."/>
            <person name="Fu W.Y."/>
            <person name="Jin J."/>
            <person name="Li X.W."/>
            <person name="Jiao Y."/>
            <person name="Zhou C.C."/>
            <person name="Tu T."/>
            <person name="Chai C.Y."/>
            <person name="Gao J.L."/>
            <person name="Fan L.J."/>
            <person name="van de Weg E."/>
            <person name="Wang J.Y."/>
            <person name="Gao Z.S."/>
        </authorList>
    </citation>
    <scope>NUCLEOTIDE SEQUENCE [LARGE SCALE GENOMIC DNA]</scope>
    <source>
        <tissue evidence="8">Leaves</tissue>
    </source>
</reference>
<protein>
    <submittedName>
        <fullName evidence="8">Putative disease resistance RPP13-like protein 1</fullName>
    </submittedName>
</protein>
<evidence type="ECO:0000256" key="2">
    <source>
        <dbReference type="ARBA" id="ARBA00022741"/>
    </source>
</evidence>
<proteinExistence type="predicted"/>
<dbReference type="PANTHER" id="PTHR36766:SF51">
    <property type="entry name" value="DISEASE RESISTANCE RPP13-LIKE PROTEIN 1"/>
    <property type="match status" value="1"/>
</dbReference>
<dbReference type="Pfam" id="PF23559">
    <property type="entry name" value="WHD_DRP"/>
    <property type="match status" value="1"/>
</dbReference>
<keyword evidence="4" id="KW-0067">ATP-binding</keyword>
<feature type="domain" description="Disease resistance N-terminal" evidence="6">
    <location>
        <begin position="15"/>
        <end position="80"/>
    </location>
</feature>
<dbReference type="Gene3D" id="1.10.8.430">
    <property type="entry name" value="Helical domain of apoptotic protease-activating factors"/>
    <property type="match status" value="1"/>
</dbReference>
<dbReference type="Gene3D" id="1.20.5.4130">
    <property type="match status" value="1"/>
</dbReference>
<feature type="domain" description="Disease resistance protein winged helix" evidence="7">
    <location>
        <begin position="389"/>
        <end position="441"/>
    </location>
</feature>
<dbReference type="Pfam" id="PF00931">
    <property type="entry name" value="NB-ARC"/>
    <property type="match status" value="1"/>
</dbReference>
<sequence length="711" mass="79655">MAASREVLDFLRGHKLIGGLVNKLKIALLAVNVLVEDAKEKQATKPNVRTWLHELKDAVYDAEDILDKVASQALRCKLDAQFETTAIKVRNRTYASLSLYKLRGKIEEVHDRLKSLADQKDVIGLREGVTGRPSERSPTTSLVEESDLFGRDDEKEEIIKGLLSEDKSGNEVGAIAIAGMGGMGKTTLAQQVYNDERVKKQFDIEAWVCSSEDFDLFKVTKTMLDEVTGSTTDIGNLDQLQVKLWEKLTGKFFLLILDDVWNKNLDEWEALSKPWKSGARGSKVIITSRDQSVASVTNASTNLHLEKLTEDDCWSLFAKYAFGNTNSSARPELEEVGRQIANKCEGLPLAAKAIGAMLRTKANVDEWERILNSELWNLSIEETKILPALIMAEGFLQDVGTKTTEEVDEDYFYDFVSRLLFQRSVDHDTHFVMHDLINDLAKFVSGQFSFRLNVDKSHEGFPKTRYLSKHWGSGSGLGELGKLTNLRGALSISELQNVESPRDTLDANLKNKNLPPLGQLHSLQNLSIEGFDGNVTVSSEFYGTGSSSIKRFGSLKVLTFMQMSNWETWFPFGAENEDLAFPSLEELYIQKCPKLKVGFFIYLPSLAKLEIYECPQLVISLRKAPVIREYKLMRCNEVLLKELPVGMQRLRVGGFDSVESLPEGLLDSNSCLQELEIKNCSSLVSLPTKGLSTTFLEKLVLSHCHSLGLFH</sequence>
<dbReference type="InterPro" id="IPR002182">
    <property type="entry name" value="NB-ARC"/>
</dbReference>
<dbReference type="OrthoDB" id="37484at2759"/>
<organism evidence="8 9">
    <name type="scientific">Morella rubra</name>
    <name type="common">Chinese bayberry</name>
    <dbReference type="NCBI Taxonomy" id="262757"/>
    <lineage>
        <taxon>Eukaryota</taxon>
        <taxon>Viridiplantae</taxon>
        <taxon>Streptophyta</taxon>
        <taxon>Embryophyta</taxon>
        <taxon>Tracheophyta</taxon>
        <taxon>Spermatophyta</taxon>
        <taxon>Magnoliopsida</taxon>
        <taxon>eudicotyledons</taxon>
        <taxon>Gunneridae</taxon>
        <taxon>Pentapetalae</taxon>
        <taxon>rosids</taxon>
        <taxon>fabids</taxon>
        <taxon>Fagales</taxon>
        <taxon>Myricaceae</taxon>
        <taxon>Morella</taxon>
    </lineage>
</organism>
<evidence type="ECO:0000259" key="5">
    <source>
        <dbReference type="Pfam" id="PF00931"/>
    </source>
</evidence>
<dbReference type="SUPFAM" id="SSF52540">
    <property type="entry name" value="P-loop containing nucleoside triphosphate hydrolases"/>
    <property type="match status" value="1"/>
</dbReference>